<feature type="transmembrane region" description="Helical" evidence="1">
    <location>
        <begin position="56"/>
        <end position="75"/>
    </location>
</feature>
<dbReference type="EMBL" id="BAABHC010000029">
    <property type="protein sequence ID" value="GAA4440940.1"/>
    <property type="molecule type" value="Genomic_DNA"/>
</dbReference>
<feature type="transmembrane region" description="Helical" evidence="1">
    <location>
        <begin position="303"/>
        <end position="320"/>
    </location>
</feature>
<gene>
    <name evidence="4" type="ORF">GCM10023188_38820</name>
</gene>
<evidence type="ECO:0000256" key="1">
    <source>
        <dbReference type="SAM" id="Phobius"/>
    </source>
</evidence>
<dbReference type="PANTHER" id="PTHR39084:SF1">
    <property type="entry name" value="DUF4010 DOMAIN-CONTAINING PROTEIN"/>
    <property type="match status" value="1"/>
</dbReference>
<feature type="transmembrane region" description="Helical" evidence="1">
    <location>
        <begin position="139"/>
        <end position="157"/>
    </location>
</feature>
<dbReference type="Proteomes" id="UP001500552">
    <property type="component" value="Unassembled WGS sequence"/>
</dbReference>
<feature type="domain" description="MgtC/SapB/SrpB/YhiD N-terminal" evidence="2">
    <location>
        <begin position="9"/>
        <end position="128"/>
    </location>
</feature>
<dbReference type="PANTHER" id="PTHR39084">
    <property type="entry name" value="MEMBRANE PROTEIN-RELATED"/>
    <property type="match status" value="1"/>
</dbReference>
<evidence type="ECO:0000313" key="4">
    <source>
        <dbReference type="EMBL" id="GAA4440940.1"/>
    </source>
</evidence>
<name>A0ABP8M2F2_9BACT</name>
<feature type="transmembrane region" description="Helical" evidence="1">
    <location>
        <begin position="363"/>
        <end position="386"/>
    </location>
</feature>
<evidence type="ECO:0000259" key="2">
    <source>
        <dbReference type="Pfam" id="PF02308"/>
    </source>
</evidence>
<organism evidence="4 5">
    <name type="scientific">Pontibacter saemangeumensis</name>
    <dbReference type="NCBI Taxonomy" id="1084525"/>
    <lineage>
        <taxon>Bacteria</taxon>
        <taxon>Pseudomonadati</taxon>
        <taxon>Bacteroidota</taxon>
        <taxon>Cytophagia</taxon>
        <taxon>Cytophagales</taxon>
        <taxon>Hymenobacteraceae</taxon>
        <taxon>Pontibacter</taxon>
    </lineage>
</organism>
<accession>A0ABP8M2F2</accession>
<feature type="transmembrane region" description="Helical" evidence="1">
    <location>
        <begin position="172"/>
        <end position="190"/>
    </location>
</feature>
<reference evidence="5" key="1">
    <citation type="journal article" date="2019" name="Int. J. Syst. Evol. Microbiol.">
        <title>The Global Catalogue of Microorganisms (GCM) 10K type strain sequencing project: providing services to taxonomists for standard genome sequencing and annotation.</title>
        <authorList>
            <consortium name="The Broad Institute Genomics Platform"/>
            <consortium name="The Broad Institute Genome Sequencing Center for Infectious Disease"/>
            <person name="Wu L."/>
            <person name="Ma J."/>
        </authorList>
    </citation>
    <scope>NUCLEOTIDE SEQUENCE [LARGE SCALE GENOMIC DNA]</scope>
    <source>
        <strain evidence="5">JCM 17926</strain>
    </source>
</reference>
<keyword evidence="5" id="KW-1185">Reference proteome</keyword>
<evidence type="ECO:0000259" key="3">
    <source>
        <dbReference type="Pfam" id="PF13194"/>
    </source>
</evidence>
<comment type="caution">
    <text evidence="4">The sequence shown here is derived from an EMBL/GenBank/DDBJ whole genome shotgun (WGS) entry which is preliminary data.</text>
</comment>
<sequence length="430" mass="45185">MEHELFQKLGISLALGLLVGLQRQYDQSELAGIRTFPFITIFGTLSAMLAQEFGGWVIAAGILSIAALTVAGNVIKSRSLPYKAGLTTEAAALLMYVVGAYLVLGDGTVAIAVGATVAVLLQLKSTLHGIVSKIGEKDLKAIMQFVLISLVVLPVLPDQTYGPYDVLNPHNIWLMVVLIVGISLLGYFAYQIFGHKAGSLLGGALGGLISSTATTVTYARRTHDSATSSTLAAFVVYIASAVSVARIITEVAVVAPATLATVGPPLAAVLLLMLLLGSAVYFYQKKGRDEMPPQGNPAQLKTALVFGAIYAAVILATAFAKDHFGDKGLYVVAVISGLTDVDAITLSTARLMNTGGLEFNNGWRVILVAALSNLAFKGVLVGVLGSRAMFGKVAVLFGVILIGGLLVLWLWPENLQLFTASPNQVAEEIL</sequence>
<keyword evidence="1" id="KW-1133">Transmembrane helix</keyword>
<keyword evidence="1" id="KW-0812">Transmembrane</keyword>
<dbReference type="InterPro" id="IPR025105">
    <property type="entry name" value="DUF4010"/>
</dbReference>
<dbReference type="InterPro" id="IPR049177">
    <property type="entry name" value="MgtC_SapB_SrpB_YhiD_N"/>
</dbReference>
<feature type="transmembrane region" description="Helical" evidence="1">
    <location>
        <begin position="266"/>
        <end position="283"/>
    </location>
</feature>
<feature type="transmembrane region" description="Helical" evidence="1">
    <location>
        <begin position="33"/>
        <end position="50"/>
    </location>
</feature>
<feature type="transmembrane region" description="Helical" evidence="1">
    <location>
        <begin position="197"/>
        <end position="219"/>
    </location>
</feature>
<feature type="transmembrane region" description="Helical" evidence="1">
    <location>
        <begin position="393"/>
        <end position="411"/>
    </location>
</feature>
<dbReference type="Pfam" id="PF13194">
    <property type="entry name" value="DUF4010"/>
    <property type="match status" value="1"/>
</dbReference>
<feature type="domain" description="DUF4010" evidence="3">
    <location>
        <begin position="177"/>
        <end position="385"/>
    </location>
</feature>
<protein>
    <submittedName>
        <fullName evidence="4">MgtC/SapB family protein</fullName>
    </submittedName>
</protein>
<dbReference type="Pfam" id="PF02308">
    <property type="entry name" value="MgtC"/>
    <property type="match status" value="1"/>
</dbReference>
<feature type="transmembrane region" description="Helical" evidence="1">
    <location>
        <begin position="231"/>
        <end position="254"/>
    </location>
</feature>
<proteinExistence type="predicted"/>
<keyword evidence="1" id="KW-0472">Membrane</keyword>
<dbReference type="RefSeq" id="WP_345161443.1">
    <property type="nucleotide sequence ID" value="NZ_BAABHC010000029.1"/>
</dbReference>
<evidence type="ECO:0000313" key="5">
    <source>
        <dbReference type="Proteomes" id="UP001500552"/>
    </source>
</evidence>